<evidence type="ECO:0000313" key="3">
    <source>
        <dbReference type="Proteomes" id="UP000588068"/>
    </source>
</evidence>
<feature type="region of interest" description="Disordered" evidence="1">
    <location>
        <begin position="1"/>
        <end position="54"/>
    </location>
</feature>
<reference evidence="2 3" key="1">
    <citation type="submission" date="2020-08" db="EMBL/GenBank/DDBJ databases">
        <title>Genomic Encyclopedia of Type Strains, Phase IV (KMG-IV): sequencing the most valuable type-strain genomes for metagenomic binning, comparative biology and taxonomic classification.</title>
        <authorList>
            <person name="Goeker M."/>
        </authorList>
    </citation>
    <scope>NUCLEOTIDE SEQUENCE [LARGE SCALE GENOMIC DNA]</scope>
    <source>
        <strain evidence="2 3">DSM 26723</strain>
    </source>
</reference>
<dbReference type="RefSeq" id="WP_184335453.1">
    <property type="nucleotide sequence ID" value="NZ_JACHHZ010000006.1"/>
</dbReference>
<protein>
    <submittedName>
        <fullName evidence="2">Uncharacterized protein</fullName>
    </submittedName>
</protein>
<evidence type="ECO:0000256" key="1">
    <source>
        <dbReference type="SAM" id="MobiDB-lite"/>
    </source>
</evidence>
<keyword evidence="3" id="KW-1185">Reference proteome</keyword>
<gene>
    <name evidence="2" type="ORF">HNQ60_004970</name>
</gene>
<dbReference type="EMBL" id="JACHHZ010000006">
    <property type="protein sequence ID" value="MBB6096079.1"/>
    <property type="molecule type" value="Genomic_DNA"/>
</dbReference>
<evidence type="ECO:0000313" key="2">
    <source>
        <dbReference type="EMBL" id="MBB6096079.1"/>
    </source>
</evidence>
<dbReference type="AlphaFoldDB" id="A0A841HUZ5"/>
<dbReference type="Proteomes" id="UP000588068">
    <property type="component" value="Unassembled WGS sequence"/>
</dbReference>
<proteinExistence type="predicted"/>
<accession>A0A841HUZ5</accession>
<organism evidence="2 3">
    <name type="scientific">Povalibacter uvarum</name>
    <dbReference type="NCBI Taxonomy" id="732238"/>
    <lineage>
        <taxon>Bacteria</taxon>
        <taxon>Pseudomonadati</taxon>
        <taxon>Pseudomonadota</taxon>
        <taxon>Gammaproteobacteria</taxon>
        <taxon>Steroidobacterales</taxon>
        <taxon>Steroidobacteraceae</taxon>
        <taxon>Povalibacter</taxon>
    </lineage>
</organism>
<sequence>MSEHKGDELTATGTHRAWVGETGGAVVRAGNAPREGQRNWLDRAQPSNSRHAAITRSLHSWNNYKSWTDKVKHGWDKDKK</sequence>
<name>A0A841HUZ5_9GAMM</name>
<comment type="caution">
    <text evidence="2">The sequence shown here is derived from an EMBL/GenBank/DDBJ whole genome shotgun (WGS) entry which is preliminary data.</text>
</comment>